<dbReference type="SUPFAM" id="SSF52343">
    <property type="entry name" value="Ferredoxin reductase-like, C-terminal NADP-linked domain"/>
    <property type="match status" value="1"/>
</dbReference>
<dbReference type="OrthoDB" id="436496at2759"/>
<reference evidence="3" key="1">
    <citation type="submission" date="2011-04" db="EMBL/GenBank/DDBJ databases">
        <title>Evolution of plant cell wall degrading machinery underlies the functional diversity of forest fungi.</title>
        <authorList>
            <consortium name="US DOE Joint Genome Institute (JGI-PGF)"/>
            <person name="Eastwood D.C."/>
            <person name="Floudas D."/>
            <person name="Binder M."/>
            <person name="Majcherczyk A."/>
            <person name="Schneider P."/>
            <person name="Aerts A."/>
            <person name="Asiegbu F.O."/>
            <person name="Baker S.E."/>
            <person name="Barry K."/>
            <person name="Bendiksby M."/>
            <person name="Blumentritt M."/>
            <person name="Coutinho P.M."/>
            <person name="Cullen D."/>
            <person name="Cullen D."/>
            <person name="Gathman A."/>
            <person name="Goodell B."/>
            <person name="Henrissat B."/>
            <person name="Ihrmark K."/>
            <person name="Kauserud H."/>
            <person name="Kohler A."/>
            <person name="LaButti K."/>
            <person name="Lapidus A."/>
            <person name="Lavin J.L."/>
            <person name="Lee Y.-H."/>
            <person name="Lindquist E."/>
            <person name="Lilly W."/>
            <person name="Lucas S."/>
            <person name="Morin E."/>
            <person name="Murat C."/>
            <person name="Oguiza J.A."/>
            <person name="Park J."/>
            <person name="Pisabarro A.G."/>
            <person name="Riley R."/>
            <person name="Rosling A."/>
            <person name="Salamov A."/>
            <person name="Schmidt O."/>
            <person name="Schmutz J."/>
            <person name="Skrede I."/>
            <person name="Stenlid J."/>
            <person name="Wiebenga A."/>
            <person name="Xie X."/>
            <person name="Kues U."/>
            <person name="Hibbett D.S."/>
            <person name="Hoffmeister D."/>
            <person name="Hogberg N."/>
            <person name="Martin F."/>
            <person name="Grigoriev I.V."/>
            <person name="Watkinson S.C."/>
        </authorList>
    </citation>
    <scope>NUCLEOTIDE SEQUENCE</scope>
    <source>
        <strain evidence="3">S7.9</strain>
    </source>
</reference>
<gene>
    <name evidence="3" type="ORF">SERLADRAFT_393233</name>
</gene>
<dbReference type="Proteomes" id="UP000008064">
    <property type="component" value="Unassembled WGS sequence"/>
</dbReference>
<dbReference type="PANTHER" id="PTHR42815">
    <property type="entry name" value="FAD-BINDING, PUTATIVE (AFU_ORTHOLOGUE AFUA_6G07600)-RELATED"/>
    <property type="match status" value="1"/>
</dbReference>
<sequence>MPTATLAPQCALKGWHSGERAIQEIIHLPERVSIKAIVNRLPEQHRIFHTSRLHFLPTTTLDDQGRPWASMLCSKDGEPAYISSPCDTSLIINARVWDGDPAIDNLHRFKERSSKTNVLVSALGIEVSTRRRNKFAGSVSDVSFDGADMCLQLTVNQALGLCPKYINVRTITPYPDASPQLVYQQLSMNDYDRLPDEVIEFIHSADTAYLGTSYVAPPEDERMYPSHVSTNHRGGRPGFVRVRPSDGRTIVLPNYAGNRMMNSLGNIYVTPLAGLVFPSFSSGAILYVTGTARTLFGQDAQRLMPAANVITTIRVTGFAYVENALPMREAVEPTRSPYSPPVRYLAEEKPPAASYEDVILSLLRVNIHNDTLATFTFNTSRPIEVKPSQNAVLELSELLRVRSHEFLEWEEGPSTENDDCVRTWTVSTNPTPISPCTMSLTIRTISGGLITPILYKIVDDHAAKGARGVDIDVTPLNITARLRGIGGDLPVPEPIAACDGGRRLLWIAGGIGLTPFLSLARYVAGLVKQTFGVWDIVLVLSTREPDVMLGLISDSLEELGSTDELPTPLDLSFVIHMFAPGSLEKPSTLPPFVSLITHKGRLDDKGELFSRLDAKHREPHICGPLPFVTSAMKTIYLLNVPNCLLIFFRGVRISIVFSVGDKLQETLPSYDCYGTLAVRKSLLP</sequence>
<accession>F8P0N2</accession>
<dbReference type="GO" id="GO:0016491">
    <property type="term" value="F:oxidoreductase activity"/>
    <property type="evidence" value="ECO:0007669"/>
    <property type="project" value="UniProtKB-KW"/>
</dbReference>
<dbReference type="RefSeq" id="XP_007319956.1">
    <property type="nucleotide sequence ID" value="XM_007319894.1"/>
</dbReference>
<protein>
    <recommendedName>
        <fullName evidence="2">Ferric reductase NAD binding domain-containing protein</fullName>
    </recommendedName>
</protein>
<dbReference type="HOGENOM" id="CLU_017006_1_0_1"/>
<dbReference type="KEGG" id="sla:SERLADRAFT_393233"/>
<dbReference type="InterPro" id="IPR039261">
    <property type="entry name" value="FNR_nucleotide-bd"/>
</dbReference>
<dbReference type="EMBL" id="GL945436">
    <property type="protein sequence ID" value="EGO22716.1"/>
    <property type="molecule type" value="Genomic_DNA"/>
</dbReference>
<dbReference type="GeneID" id="18811599"/>
<evidence type="ECO:0000259" key="2">
    <source>
        <dbReference type="Pfam" id="PF08030"/>
    </source>
</evidence>
<organism>
    <name type="scientific">Serpula lacrymans var. lacrymans (strain S7.9)</name>
    <name type="common">Dry rot fungus</name>
    <dbReference type="NCBI Taxonomy" id="578457"/>
    <lineage>
        <taxon>Eukaryota</taxon>
        <taxon>Fungi</taxon>
        <taxon>Dikarya</taxon>
        <taxon>Basidiomycota</taxon>
        <taxon>Agaricomycotina</taxon>
        <taxon>Agaricomycetes</taxon>
        <taxon>Agaricomycetidae</taxon>
        <taxon>Boletales</taxon>
        <taxon>Coniophorineae</taxon>
        <taxon>Serpulaceae</taxon>
        <taxon>Serpula</taxon>
    </lineage>
</organism>
<dbReference type="Pfam" id="PF08030">
    <property type="entry name" value="NAD_binding_6"/>
    <property type="match status" value="1"/>
</dbReference>
<dbReference type="InterPro" id="IPR012349">
    <property type="entry name" value="Split_barrel_FMN-bd"/>
</dbReference>
<proteinExistence type="predicted"/>
<dbReference type="AlphaFoldDB" id="F8P0N2"/>
<name>F8P0N2_SERL9</name>
<evidence type="ECO:0000313" key="3">
    <source>
        <dbReference type="EMBL" id="EGO22716.1"/>
    </source>
</evidence>
<dbReference type="InterPro" id="IPR013121">
    <property type="entry name" value="Fe_red_NAD-bd_6"/>
</dbReference>
<evidence type="ECO:0000256" key="1">
    <source>
        <dbReference type="ARBA" id="ARBA00023002"/>
    </source>
</evidence>
<dbReference type="PANTHER" id="PTHR42815:SF2">
    <property type="entry name" value="FAD-BINDING, PUTATIVE (AFU_ORTHOLOGUE AFUA_6G07600)-RELATED"/>
    <property type="match status" value="1"/>
</dbReference>
<dbReference type="Gene3D" id="2.30.110.10">
    <property type="entry name" value="Electron Transport, Fmn-binding Protein, Chain A"/>
    <property type="match status" value="1"/>
</dbReference>
<keyword evidence="1" id="KW-0560">Oxidoreductase</keyword>
<feature type="domain" description="Ferric reductase NAD binding" evidence="2">
    <location>
        <begin position="503"/>
        <end position="577"/>
    </location>
</feature>
<dbReference type="Gene3D" id="3.40.50.80">
    <property type="entry name" value="Nucleotide-binding domain of ferredoxin-NADP reductase (FNR) module"/>
    <property type="match status" value="1"/>
</dbReference>